<reference evidence="1 2" key="1">
    <citation type="submission" date="2006-12" db="EMBL/GenBank/DDBJ databases">
        <title>Complete sequence of Chlorobium phaeobacteroides DSM 266.</title>
        <authorList>
            <consortium name="US DOE Joint Genome Institute"/>
            <person name="Copeland A."/>
            <person name="Lucas S."/>
            <person name="Lapidus A."/>
            <person name="Barry K."/>
            <person name="Detter J.C."/>
            <person name="Glavina del Rio T."/>
            <person name="Hammon N."/>
            <person name="Israni S."/>
            <person name="Pitluck S."/>
            <person name="Goltsman E."/>
            <person name="Schmutz J."/>
            <person name="Larimer F."/>
            <person name="Land M."/>
            <person name="Hauser L."/>
            <person name="Mikhailova N."/>
            <person name="Li T."/>
            <person name="Overmann J."/>
            <person name="Bryant D.A."/>
            <person name="Richardson P."/>
        </authorList>
    </citation>
    <scope>NUCLEOTIDE SEQUENCE [LARGE SCALE GENOMIC DNA]</scope>
    <source>
        <strain evidence="1 2">DSM 266</strain>
    </source>
</reference>
<name>A1BIL1_CHLPD</name>
<dbReference type="SUPFAM" id="SSF46689">
    <property type="entry name" value="Homeodomain-like"/>
    <property type="match status" value="1"/>
</dbReference>
<dbReference type="Proteomes" id="UP000008701">
    <property type="component" value="Chromosome"/>
</dbReference>
<dbReference type="EMBL" id="CP000492">
    <property type="protein sequence ID" value="ABL66238.1"/>
    <property type="molecule type" value="Genomic_DNA"/>
</dbReference>
<dbReference type="HOGENOM" id="CLU_140815_0_0_10"/>
<dbReference type="InterPro" id="IPR009057">
    <property type="entry name" value="Homeodomain-like_sf"/>
</dbReference>
<dbReference type="eggNOG" id="COG3415">
    <property type="taxonomic scope" value="Bacteria"/>
</dbReference>
<sequence length="127" mass="14731">MKLSRLELSADDRAKLQELVAKGSNWRACQRAQTLLYFNDGLSAKDIMALQDLNIDTVYDRHKNWLSQGFAFLYHMHRSGAPPKLNVIHYDQIKTWAENEALTGPAIVARLKEVWNLLNYQYSSTRY</sequence>
<keyword evidence="2" id="KW-1185">Reference proteome</keyword>
<evidence type="ECO:0000313" key="1">
    <source>
        <dbReference type="EMBL" id="ABL66238.1"/>
    </source>
</evidence>
<organism evidence="1 2">
    <name type="scientific">Chlorobium phaeobacteroides (strain DSM 266 / SMG 266 / 2430)</name>
    <dbReference type="NCBI Taxonomy" id="290317"/>
    <lineage>
        <taxon>Bacteria</taxon>
        <taxon>Pseudomonadati</taxon>
        <taxon>Chlorobiota</taxon>
        <taxon>Chlorobiia</taxon>
        <taxon>Chlorobiales</taxon>
        <taxon>Chlorobiaceae</taxon>
        <taxon>Chlorobium/Pelodictyon group</taxon>
        <taxon>Chlorobium</taxon>
    </lineage>
</organism>
<protein>
    <submittedName>
        <fullName evidence="1">Uncharacterized protein</fullName>
    </submittedName>
</protein>
<dbReference type="KEGG" id="cph:Cpha266_2243"/>
<proteinExistence type="predicted"/>
<accession>A1BIL1</accession>
<dbReference type="AlphaFoldDB" id="A1BIL1"/>
<gene>
    <name evidence="1" type="ordered locus">Cpha266_2243</name>
</gene>
<evidence type="ECO:0000313" key="2">
    <source>
        <dbReference type="Proteomes" id="UP000008701"/>
    </source>
</evidence>